<dbReference type="InterPro" id="IPR027417">
    <property type="entry name" value="P-loop_NTPase"/>
</dbReference>
<sequence>RTRSHTTIKPSAEPEVGYAPQFPMVEVSGPEGVIMVHRHWTADDIMKAADGRSKPVKKPGRDEWRFVQDLQAVNAAVHPRAPEVPNPHTILSQIPPDSPEVDMEEEHNRAVMAEGLRHTEPKEDKGPEVPKLKIVLTKGIAGIGKTVSVQKFILDWAKGKANQDVDFMFVLPFRELNLIKCDQYSLHRPLCNFHPEIKDLDPKIYDVCKGVFIFDGLDESRTPLNFCQCNKVSDISMTTSVGVLMSNLIEGELLPSVLIWITS</sequence>
<keyword evidence="1" id="KW-0433">Leucine-rich repeat</keyword>
<dbReference type="InterPro" id="IPR043502">
    <property type="entry name" value="DNA/RNA_pol_sf"/>
</dbReference>
<dbReference type="Gene3D" id="3.40.50.300">
    <property type="entry name" value="P-loop containing nucleotide triphosphate hydrolases"/>
    <property type="match status" value="1"/>
</dbReference>
<accession>A0AAD8YR82</accession>
<evidence type="ECO:0000256" key="2">
    <source>
        <dbReference type="ARBA" id="ARBA00022737"/>
    </source>
</evidence>
<evidence type="ECO:0000313" key="5">
    <source>
        <dbReference type="Proteomes" id="UP001239994"/>
    </source>
</evidence>
<dbReference type="InterPro" id="IPR007111">
    <property type="entry name" value="NACHT_NTPase"/>
</dbReference>
<dbReference type="Proteomes" id="UP001239994">
    <property type="component" value="Unassembled WGS sequence"/>
</dbReference>
<feature type="domain" description="NACHT" evidence="3">
    <location>
        <begin position="133"/>
        <end position="263"/>
    </location>
</feature>
<evidence type="ECO:0000259" key="3">
    <source>
        <dbReference type="PROSITE" id="PS50837"/>
    </source>
</evidence>
<proteinExistence type="predicted"/>
<organism evidence="4 5">
    <name type="scientific">Electrophorus voltai</name>
    <dbReference type="NCBI Taxonomy" id="2609070"/>
    <lineage>
        <taxon>Eukaryota</taxon>
        <taxon>Metazoa</taxon>
        <taxon>Chordata</taxon>
        <taxon>Craniata</taxon>
        <taxon>Vertebrata</taxon>
        <taxon>Euteleostomi</taxon>
        <taxon>Actinopterygii</taxon>
        <taxon>Neopterygii</taxon>
        <taxon>Teleostei</taxon>
        <taxon>Ostariophysi</taxon>
        <taxon>Gymnotiformes</taxon>
        <taxon>Gymnotoidei</taxon>
        <taxon>Gymnotidae</taxon>
        <taxon>Electrophorus</taxon>
    </lineage>
</organism>
<protein>
    <recommendedName>
        <fullName evidence="3">NACHT domain-containing protein</fullName>
    </recommendedName>
</protein>
<reference evidence="4" key="1">
    <citation type="submission" date="2023-03" db="EMBL/GenBank/DDBJ databases">
        <title>Electrophorus voltai genome.</title>
        <authorList>
            <person name="Bian C."/>
        </authorList>
    </citation>
    <scope>NUCLEOTIDE SEQUENCE</scope>
    <source>
        <strain evidence="4">CB-2022</strain>
        <tissue evidence="4">Muscle</tissue>
    </source>
</reference>
<dbReference type="Pfam" id="PF05729">
    <property type="entry name" value="NACHT"/>
    <property type="match status" value="1"/>
</dbReference>
<keyword evidence="5" id="KW-1185">Reference proteome</keyword>
<comment type="caution">
    <text evidence="4">The sequence shown here is derived from an EMBL/GenBank/DDBJ whole genome shotgun (WGS) entry which is preliminary data.</text>
</comment>
<dbReference type="InterPro" id="IPR051261">
    <property type="entry name" value="NLR"/>
</dbReference>
<dbReference type="PANTHER" id="PTHR24106">
    <property type="entry name" value="NACHT, LRR AND CARD DOMAINS-CONTAINING"/>
    <property type="match status" value="1"/>
</dbReference>
<dbReference type="PROSITE" id="PS50837">
    <property type="entry name" value="NACHT"/>
    <property type="match status" value="1"/>
</dbReference>
<name>A0AAD8YR82_9TELE</name>
<keyword evidence="2" id="KW-0677">Repeat</keyword>
<evidence type="ECO:0000313" key="4">
    <source>
        <dbReference type="EMBL" id="KAK1784451.1"/>
    </source>
</evidence>
<evidence type="ECO:0000256" key="1">
    <source>
        <dbReference type="ARBA" id="ARBA00022614"/>
    </source>
</evidence>
<gene>
    <name evidence="4" type="ORF">P4O66_001006</name>
</gene>
<dbReference type="EMBL" id="JAROKS010000146">
    <property type="protein sequence ID" value="KAK1784451.1"/>
    <property type="molecule type" value="Genomic_DNA"/>
</dbReference>
<dbReference type="AlphaFoldDB" id="A0AAD8YR82"/>
<dbReference type="SUPFAM" id="SSF56672">
    <property type="entry name" value="DNA/RNA polymerases"/>
    <property type="match status" value="1"/>
</dbReference>
<feature type="non-terminal residue" evidence="4">
    <location>
        <position position="1"/>
    </location>
</feature>